<keyword evidence="1" id="KW-0472">Membrane</keyword>
<keyword evidence="1" id="KW-1133">Transmembrane helix</keyword>
<gene>
    <name evidence="2" type="ORF">KIPB_001099</name>
</gene>
<protein>
    <submittedName>
        <fullName evidence="2">Uncharacterized protein</fullName>
    </submittedName>
</protein>
<dbReference type="AlphaFoldDB" id="A0A9K3GFI7"/>
<dbReference type="EMBL" id="BDIP01000143">
    <property type="protein sequence ID" value="GIQ80321.1"/>
    <property type="molecule type" value="Genomic_DNA"/>
</dbReference>
<reference evidence="2 3" key="1">
    <citation type="journal article" date="2018" name="PLoS ONE">
        <title>The draft genome of Kipferlia bialata reveals reductive genome evolution in fornicate parasites.</title>
        <authorList>
            <person name="Tanifuji G."/>
            <person name="Takabayashi S."/>
            <person name="Kume K."/>
            <person name="Takagi M."/>
            <person name="Nakayama T."/>
            <person name="Kamikawa R."/>
            <person name="Inagaki Y."/>
            <person name="Hashimoto T."/>
        </authorList>
    </citation>
    <scope>NUCLEOTIDE SEQUENCE [LARGE SCALE GENOMIC DNA]</scope>
    <source>
        <strain evidence="2">NY0173</strain>
    </source>
</reference>
<evidence type="ECO:0000313" key="2">
    <source>
        <dbReference type="EMBL" id="GIQ80321.1"/>
    </source>
</evidence>
<dbReference type="Proteomes" id="UP000265618">
    <property type="component" value="Unassembled WGS sequence"/>
</dbReference>
<name>A0A9K3GFI7_9EUKA</name>
<proteinExistence type="predicted"/>
<sequence length="456" mass="48375">MGGFDDFTLMLCDLTGAAMGDILLFLPLLAMPLVGFFLPFIKNPSTLLCVLEAVSAETGAPWVDSLLTQLKNSQTKVSVGVPVLHISQICKKMEAVGASVSEISDPKPVAAQDLVRNVLWYCGQFEADTALGMICASSNLFVSVHLCDLLSHIDGETIRLKSALVRRQQSLVTLAQTLAASMRTGYHMALAYLEWAPLAGQGGASDPASLSVTTLQGVVRAILTEAAQHITNGTSQTEISAFFCLCDNHGCRKVANDTCVALSAAGREGGPGRQSAAVYWLAASGAKDEARALVSDVLSDRGVGVERVLLRQRLVRDLEGNLDVPEVCLASGLLRLEGLIASGLYQEAADRLVDLACDRSMPLVYLVHLLSVGLPLLDLRPLPLSPHQMHALMVRWADAADIVSCGLGLAGEDTESSAYESLVTVLDGAILSAYSHAQTRGVRQGDNDMCLSDLAG</sequence>
<evidence type="ECO:0000313" key="3">
    <source>
        <dbReference type="Proteomes" id="UP000265618"/>
    </source>
</evidence>
<keyword evidence="1" id="KW-0812">Transmembrane</keyword>
<evidence type="ECO:0000256" key="1">
    <source>
        <dbReference type="SAM" id="Phobius"/>
    </source>
</evidence>
<feature type="transmembrane region" description="Helical" evidence="1">
    <location>
        <begin position="21"/>
        <end position="41"/>
    </location>
</feature>
<organism evidence="2 3">
    <name type="scientific">Kipferlia bialata</name>
    <dbReference type="NCBI Taxonomy" id="797122"/>
    <lineage>
        <taxon>Eukaryota</taxon>
        <taxon>Metamonada</taxon>
        <taxon>Carpediemonas-like organisms</taxon>
        <taxon>Kipferlia</taxon>
    </lineage>
</organism>
<comment type="caution">
    <text evidence="2">The sequence shown here is derived from an EMBL/GenBank/DDBJ whole genome shotgun (WGS) entry which is preliminary data.</text>
</comment>
<keyword evidence="3" id="KW-1185">Reference proteome</keyword>
<accession>A0A9K3GFI7</accession>